<evidence type="ECO:0000256" key="1">
    <source>
        <dbReference type="ARBA" id="ARBA00004651"/>
    </source>
</evidence>
<accession>A0A0D0PEC9</accession>
<feature type="region of interest" description="Disordered" evidence="6">
    <location>
        <begin position="1"/>
        <end position="20"/>
    </location>
</feature>
<comment type="subcellular location">
    <subcellularLocation>
        <location evidence="1">Cell membrane</location>
        <topology evidence="1">Multi-pass membrane protein</topology>
    </subcellularLocation>
</comment>
<evidence type="ECO:0000256" key="2">
    <source>
        <dbReference type="ARBA" id="ARBA00022475"/>
    </source>
</evidence>
<evidence type="ECO:0000313" key="8">
    <source>
        <dbReference type="EMBL" id="KIQ69746.1"/>
    </source>
</evidence>
<evidence type="ECO:0000256" key="4">
    <source>
        <dbReference type="ARBA" id="ARBA00022989"/>
    </source>
</evidence>
<dbReference type="EMBL" id="AONG01000008">
    <property type="protein sequence ID" value="KIQ69746.1"/>
    <property type="molecule type" value="Genomic_DNA"/>
</dbReference>
<evidence type="ECO:0000256" key="7">
    <source>
        <dbReference type="SAM" id="Phobius"/>
    </source>
</evidence>
<evidence type="ECO:0000313" key="9">
    <source>
        <dbReference type="Proteomes" id="UP000035100"/>
    </source>
</evidence>
<dbReference type="AlphaFoldDB" id="A0A0D0PEC9"/>
<feature type="transmembrane region" description="Helical" evidence="7">
    <location>
        <begin position="110"/>
        <end position="127"/>
    </location>
</feature>
<keyword evidence="2" id="KW-1003">Cell membrane</keyword>
<dbReference type="GO" id="GO:0005886">
    <property type="term" value="C:plasma membrane"/>
    <property type="evidence" value="ECO:0007669"/>
    <property type="project" value="UniProtKB-SubCell"/>
</dbReference>
<name>A0A0D0PEC9_9RHOB</name>
<reference evidence="8 9" key="1">
    <citation type="submission" date="2013-01" db="EMBL/GenBank/DDBJ databases">
        <authorList>
            <person name="Fiebig A."/>
            <person name="Goeker M."/>
            <person name="Klenk H.-P.P."/>
        </authorList>
    </citation>
    <scope>NUCLEOTIDE SEQUENCE [LARGE SCALE GENOMIC DNA]</scope>
    <source>
        <strain evidence="8 9">DSM 24838</strain>
    </source>
</reference>
<dbReference type="Pfam" id="PF03631">
    <property type="entry name" value="Virul_fac_BrkB"/>
    <property type="match status" value="1"/>
</dbReference>
<dbReference type="eggNOG" id="COG1295">
    <property type="taxonomic scope" value="Bacteria"/>
</dbReference>
<keyword evidence="4 7" id="KW-1133">Transmembrane helix</keyword>
<dbReference type="OrthoDB" id="9781030at2"/>
<keyword evidence="3 7" id="KW-0812">Transmembrane</keyword>
<dbReference type="RefSeq" id="WP_018301323.1">
    <property type="nucleotide sequence ID" value="NZ_KB902276.1"/>
</dbReference>
<proteinExistence type="predicted"/>
<organism evidence="8 9">
    <name type="scientific">Wenxinia marina DSM 24838</name>
    <dbReference type="NCBI Taxonomy" id="1123501"/>
    <lineage>
        <taxon>Bacteria</taxon>
        <taxon>Pseudomonadati</taxon>
        <taxon>Pseudomonadota</taxon>
        <taxon>Alphaproteobacteria</taxon>
        <taxon>Rhodobacterales</taxon>
        <taxon>Roseobacteraceae</taxon>
        <taxon>Wenxinia</taxon>
    </lineage>
</organism>
<feature type="transmembrane region" description="Helical" evidence="7">
    <location>
        <begin position="43"/>
        <end position="72"/>
    </location>
</feature>
<dbReference type="STRING" id="1123501.Wenmar_01316"/>
<protein>
    <submittedName>
        <fullName evidence="8">Putative membrane protein</fullName>
    </submittedName>
</protein>
<keyword evidence="9" id="KW-1185">Reference proteome</keyword>
<feature type="compositionally biased region" description="Basic and acidic residues" evidence="6">
    <location>
        <begin position="1"/>
        <end position="11"/>
    </location>
</feature>
<feature type="transmembrane region" description="Helical" evidence="7">
    <location>
        <begin position="158"/>
        <end position="185"/>
    </location>
</feature>
<dbReference type="NCBIfam" id="TIGR00765">
    <property type="entry name" value="yihY_not_rbn"/>
    <property type="match status" value="1"/>
</dbReference>
<dbReference type="PATRIC" id="fig|1123501.6.peg.1400"/>
<feature type="transmembrane region" description="Helical" evidence="7">
    <location>
        <begin position="197"/>
        <end position="215"/>
    </location>
</feature>
<dbReference type="PANTHER" id="PTHR30213">
    <property type="entry name" value="INNER MEMBRANE PROTEIN YHJD"/>
    <property type="match status" value="1"/>
</dbReference>
<comment type="caution">
    <text evidence="8">The sequence shown here is derived from an EMBL/GenBank/DDBJ whole genome shotgun (WGS) entry which is preliminary data.</text>
</comment>
<dbReference type="PIRSF" id="PIRSF035875">
    <property type="entry name" value="RNase_BN"/>
    <property type="match status" value="1"/>
</dbReference>
<evidence type="ECO:0000256" key="6">
    <source>
        <dbReference type="SAM" id="MobiDB-lite"/>
    </source>
</evidence>
<feature type="transmembrane region" description="Helical" evidence="7">
    <location>
        <begin position="262"/>
        <end position="284"/>
    </location>
</feature>
<keyword evidence="5 7" id="KW-0472">Membrane</keyword>
<gene>
    <name evidence="8" type="ORF">Wenmar_01316</name>
</gene>
<sequence>MSVTDDTREPIPDDPAAHPTDITKQGWWATLKRVFAEIGNDHVSLIAAGCAFYGLLAIFPGIVAALAVAGLVTSPQMLVDQLESLASMLPQGAAEIIMDQATAVAGSREGGLGLAAIFGVLIALYSSSKGIQSLMEGLNVAFETDESRGFVRRYLVQFALTIGLIVGVLLIAAIGALLPAALAILPLGDTTEFWVQIIRWPLMILIVVIGLAILYRFGPDRHVSWRWITPGAALATAIWIAGTVAFTVYVSNFGSYNETFGSLGGVIILLTWMWLSAFIVLLGAEFDSEMERQAKVDPEADGPLDP</sequence>
<dbReference type="InterPro" id="IPR017039">
    <property type="entry name" value="Virul_fac_BrkB"/>
</dbReference>
<feature type="transmembrane region" description="Helical" evidence="7">
    <location>
        <begin position="227"/>
        <end position="250"/>
    </location>
</feature>
<dbReference type="PANTHER" id="PTHR30213:SF0">
    <property type="entry name" value="UPF0761 MEMBRANE PROTEIN YIHY"/>
    <property type="match status" value="1"/>
</dbReference>
<dbReference type="Proteomes" id="UP000035100">
    <property type="component" value="Unassembled WGS sequence"/>
</dbReference>
<evidence type="ECO:0000256" key="5">
    <source>
        <dbReference type="ARBA" id="ARBA00023136"/>
    </source>
</evidence>
<evidence type="ECO:0000256" key="3">
    <source>
        <dbReference type="ARBA" id="ARBA00022692"/>
    </source>
</evidence>